<protein>
    <submittedName>
        <fullName evidence="7">Polysaccharide biosynthesis protein</fullName>
    </submittedName>
</protein>
<feature type="transmembrane region" description="Helical" evidence="6">
    <location>
        <begin position="207"/>
        <end position="230"/>
    </location>
</feature>
<evidence type="ECO:0000256" key="3">
    <source>
        <dbReference type="ARBA" id="ARBA00022692"/>
    </source>
</evidence>
<feature type="transmembrane region" description="Helical" evidence="6">
    <location>
        <begin position="166"/>
        <end position="186"/>
    </location>
</feature>
<proteinExistence type="predicted"/>
<dbReference type="STRING" id="519442.Huta_2137"/>
<feature type="transmembrane region" description="Helical" evidence="6">
    <location>
        <begin position="431"/>
        <end position="454"/>
    </location>
</feature>
<evidence type="ECO:0000256" key="6">
    <source>
        <dbReference type="SAM" id="Phobius"/>
    </source>
</evidence>
<evidence type="ECO:0000313" key="7">
    <source>
        <dbReference type="EMBL" id="ACV12304.1"/>
    </source>
</evidence>
<dbReference type="eggNOG" id="arCOG02209">
    <property type="taxonomic scope" value="Archaea"/>
</dbReference>
<evidence type="ECO:0000256" key="2">
    <source>
        <dbReference type="ARBA" id="ARBA00022475"/>
    </source>
</evidence>
<feature type="transmembrane region" description="Helical" evidence="6">
    <location>
        <begin position="373"/>
        <end position="393"/>
    </location>
</feature>
<dbReference type="KEGG" id="hut:Huta_2137"/>
<feature type="transmembrane region" description="Helical" evidence="6">
    <location>
        <begin position="242"/>
        <end position="261"/>
    </location>
</feature>
<evidence type="ECO:0000256" key="1">
    <source>
        <dbReference type="ARBA" id="ARBA00004651"/>
    </source>
</evidence>
<gene>
    <name evidence="7" type="ordered locus">Huta_2137</name>
</gene>
<feature type="transmembrane region" description="Helical" evidence="6">
    <location>
        <begin position="348"/>
        <end position="367"/>
    </location>
</feature>
<dbReference type="GO" id="GO:0005886">
    <property type="term" value="C:plasma membrane"/>
    <property type="evidence" value="ECO:0007669"/>
    <property type="project" value="UniProtKB-SubCell"/>
</dbReference>
<feature type="transmembrane region" description="Helical" evidence="6">
    <location>
        <begin position="313"/>
        <end position="336"/>
    </location>
</feature>
<dbReference type="PANTHER" id="PTHR30250">
    <property type="entry name" value="PST FAMILY PREDICTED COLANIC ACID TRANSPORTER"/>
    <property type="match status" value="1"/>
</dbReference>
<reference evidence="7 8" key="1">
    <citation type="journal article" date="2009" name="Stand. Genomic Sci.">
        <title>Complete genome sequence of Halorhabdus utahensis type strain (AX-2).</title>
        <authorList>
            <person name="Anderson I."/>
            <person name="Tindall B.J."/>
            <person name="Pomrenke H."/>
            <person name="Goker M."/>
            <person name="Lapidus A."/>
            <person name="Nolan M."/>
            <person name="Copeland A."/>
            <person name="Glavina Del Rio T."/>
            <person name="Chen F."/>
            <person name="Tice H."/>
            <person name="Cheng J.F."/>
            <person name="Lucas S."/>
            <person name="Chertkov O."/>
            <person name="Bruce D."/>
            <person name="Brettin T."/>
            <person name="Detter J.C."/>
            <person name="Han C."/>
            <person name="Goodwin L."/>
            <person name="Land M."/>
            <person name="Hauser L."/>
            <person name="Chang Y.J."/>
            <person name="Jeffries C.D."/>
            <person name="Pitluck S."/>
            <person name="Pati A."/>
            <person name="Mavromatis K."/>
            <person name="Ivanova N."/>
            <person name="Ovchinnikova G."/>
            <person name="Chen A."/>
            <person name="Palaniappan K."/>
            <person name="Chain P."/>
            <person name="Rohde M."/>
            <person name="Bristow J."/>
            <person name="Eisen J.A."/>
            <person name="Markowitz V."/>
            <person name="Hugenholtz P."/>
            <person name="Kyrpides N.C."/>
            <person name="Klenk H.P."/>
        </authorList>
    </citation>
    <scope>NUCLEOTIDE SEQUENCE [LARGE SCALE GENOMIC DNA]</scope>
    <source>
        <strain evidence="8">DSM 12940 / JCM 11049 / AX-2</strain>
    </source>
</reference>
<organism evidence="7 8">
    <name type="scientific">Halorhabdus utahensis (strain DSM 12940 / JCM 11049 / AX-2)</name>
    <dbReference type="NCBI Taxonomy" id="519442"/>
    <lineage>
        <taxon>Archaea</taxon>
        <taxon>Methanobacteriati</taxon>
        <taxon>Methanobacteriota</taxon>
        <taxon>Stenosarchaea group</taxon>
        <taxon>Halobacteria</taxon>
        <taxon>Halobacteriales</taxon>
        <taxon>Haloarculaceae</taxon>
        <taxon>Halorhabdus</taxon>
    </lineage>
</organism>
<dbReference type="InterPro" id="IPR050833">
    <property type="entry name" value="Poly_Biosynth_Transport"/>
</dbReference>
<keyword evidence="3 6" id="KW-0812">Transmembrane</keyword>
<sequence length="470" mass="51455">MNIGKSSLKLFAANATGALSNFTGVVVFNRILGGSLVGSFFLFEAVLGLLSIPSNFGIRDGVEKRISEGTDQGSYLSAALLLKFIPLVGIASLVVVFRGYLNDYIGQDFALMLVGVLFLREYAQLSLSVLRAELRVGETAALKMVRQVSWLLIGVGFLYLDFGVESLVGGLAVGYGLMFVGGWYRVSTRPARPSLSHARSLFDYSKFSFVSSVGGYFYSWMDIVIIGLFLTQAHVNAYEVSWRVTMVVMLFSRALATTIFPQVSRWDTEEAIERIENLLPTVLLYSLLFVVPAFFGVLVLSDEILQLVFQIELPGVGIVLVVLMGEKILQAIHVVIGRSLQAIDRPDLAALATLATISVNLVLNVVLVWQFGLVGAAVATTVSFLVNTALHWHYLRQFLRIKIPFWQLGWIIASSAGMGIVLMILKSSLNISSISWLFAVIAAGVLVYLGIVLVSPSIRNDLFQKFLSLS</sequence>
<feature type="transmembrane region" description="Helical" evidence="6">
    <location>
        <begin position="282"/>
        <end position="301"/>
    </location>
</feature>
<dbReference type="PANTHER" id="PTHR30250:SF11">
    <property type="entry name" value="O-ANTIGEN TRANSPORTER-RELATED"/>
    <property type="match status" value="1"/>
</dbReference>
<evidence type="ECO:0000256" key="4">
    <source>
        <dbReference type="ARBA" id="ARBA00022989"/>
    </source>
</evidence>
<dbReference type="HOGENOM" id="CLU_043240_0_0_2"/>
<keyword evidence="8" id="KW-1185">Reference proteome</keyword>
<dbReference type="OrthoDB" id="112053at2157"/>
<feature type="transmembrane region" description="Helical" evidence="6">
    <location>
        <begin position="405"/>
        <end position="425"/>
    </location>
</feature>
<keyword evidence="4 6" id="KW-1133">Transmembrane helix</keyword>
<dbReference type="AlphaFoldDB" id="C7NU59"/>
<dbReference type="Proteomes" id="UP000002071">
    <property type="component" value="Chromosome"/>
</dbReference>
<evidence type="ECO:0000256" key="5">
    <source>
        <dbReference type="ARBA" id="ARBA00023136"/>
    </source>
</evidence>
<comment type="subcellular location">
    <subcellularLocation>
        <location evidence="1">Cell membrane</location>
        <topology evidence="1">Multi-pass membrane protein</topology>
    </subcellularLocation>
</comment>
<name>C7NU59_HALUD</name>
<dbReference type="EMBL" id="CP001687">
    <property type="protein sequence ID" value="ACV12304.1"/>
    <property type="molecule type" value="Genomic_DNA"/>
</dbReference>
<keyword evidence="5 6" id="KW-0472">Membrane</keyword>
<dbReference type="RefSeq" id="WP_015789875.1">
    <property type="nucleotide sequence ID" value="NC_013158.1"/>
</dbReference>
<keyword evidence="2" id="KW-1003">Cell membrane</keyword>
<evidence type="ECO:0000313" key="8">
    <source>
        <dbReference type="Proteomes" id="UP000002071"/>
    </source>
</evidence>
<accession>C7NU59</accession>
<dbReference type="GeneID" id="8384431"/>
<feature type="transmembrane region" description="Helical" evidence="6">
    <location>
        <begin position="73"/>
        <end position="98"/>
    </location>
</feature>
<dbReference type="Pfam" id="PF13440">
    <property type="entry name" value="Polysacc_synt_3"/>
    <property type="match status" value="1"/>
</dbReference>
<feature type="transmembrane region" description="Helical" evidence="6">
    <location>
        <begin position="31"/>
        <end position="52"/>
    </location>
</feature>